<evidence type="ECO:0000256" key="7">
    <source>
        <dbReference type="ARBA" id="ARBA00022837"/>
    </source>
</evidence>
<dbReference type="RefSeq" id="WP_088354469.1">
    <property type="nucleotide sequence ID" value="NZ_CP061813.1"/>
</dbReference>
<name>A0A7L8AEP3_9FLAO</name>
<dbReference type="Proteomes" id="UP000516764">
    <property type="component" value="Chromosome"/>
</dbReference>
<evidence type="ECO:0000256" key="3">
    <source>
        <dbReference type="ARBA" id="ARBA00007401"/>
    </source>
</evidence>
<dbReference type="KEGG" id="phal:H9I45_14200"/>
<evidence type="ECO:0000256" key="6">
    <source>
        <dbReference type="ARBA" id="ARBA00022801"/>
    </source>
</evidence>
<dbReference type="EC" id="3.2.1.23" evidence="5 10"/>
<sequence length="1048" mass="120746">MNKRIALLVVVICLSIKGFSQDKPFWLNENKNEDNREPMHASYYVFENEALAKKGDWKASKNYLDLNGIWKFKWIENATDLPNNFEKPTFNDSNWDDFKIPATWEVNGYGYPVYVNTTYEFDKILKKNPPIVPAKENHVGIYRREINVDENWKGKDIFLHVGAAKSNLTVWVNGEYVGYGEDGKLPQEFKLNQFLKSGKNTIVFKVMRWNDGSYLECQDFWRMSGITRETFLYARNKTHVIDFEILPSLDASYKNGSLKVSTSISNLDKKNKYALEVQLKDGDKIIDKKELNKNQLSAKSTFNFSVKNTKNWSAEVPNLYTVNFILKDKRGKTVEFISKKIGFRTSEIKNGQLLVNGQPVYIKGVNRHETDPTTGQTISKERMEQDIKVLKEFNINAVRTSHYPNDSYFYELCDKYGIYVVDEANIESHGMGYNITQTLGNKPNWELAHLQRVERMVIRDKNHPSIIIWSMGNEAGHGYNFYRSYLRIKELDSSRPVQYERASVGGWSGKGLKFDWDSDLVVPMYSSPTSMIEYAEANPNGGKPLIQCEYSHAMGNSMGNFKDYWDIIRKYRILQGGFIWDMIDQSVYKKRKDGTVIFAYGGDFGPEDVPSDNNFLNNGVFNPEREPNPHAFEVQNVYQDILTSWADKNTASIKVFNEFFFKDLSNVSLKWELLLDGVVSKKGTIENLEVNPQESKTYKIPVNLSGKQFREALVNVTYHIKSSEPFLPNGYKIASEQLSLDGSWKNDISVKGVNRMSVENGTSEITFKSNKASVTFNKKSGLISGYIFNNQNILKENTQIHPNFWRAPNDNDMGASFQKKFIAWKNPMKEAKLTNWDYFTTADNKVVVKANYTLPIVYSKLVLNYEINSNGEINIEQSINIDASEKVSILPRFGMEMVLPKKFNSVSYYGRGPFENYIDRNYSSKVGLYNQTVSEQYYPYIRPQETGHKTDVRWWSLSDGKSTNIKIQSDTLFGATALHYLTEDLDDGLEKDQRNAADIKERDLTNLQLDYKQMGLGSIDSWGAWPMEKYRLSEKIYTYKFKITPSTK</sequence>
<evidence type="ECO:0000256" key="8">
    <source>
        <dbReference type="ARBA" id="ARBA00023295"/>
    </source>
</evidence>
<comment type="subunit">
    <text evidence="4">Monomer.</text>
</comment>
<dbReference type="InterPro" id="IPR004199">
    <property type="entry name" value="B-gal_small/dom_5"/>
</dbReference>
<keyword evidence="6 10" id="KW-0378">Hydrolase</keyword>
<dbReference type="SUPFAM" id="SSF49785">
    <property type="entry name" value="Galactose-binding domain-like"/>
    <property type="match status" value="1"/>
</dbReference>
<dbReference type="GO" id="GO:0030246">
    <property type="term" value="F:carbohydrate binding"/>
    <property type="evidence" value="ECO:0007669"/>
    <property type="project" value="InterPro"/>
</dbReference>
<dbReference type="InterPro" id="IPR006102">
    <property type="entry name" value="Ig-like_GH2"/>
</dbReference>
<dbReference type="AlphaFoldDB" id="A0A7L8AEP3"/>
<dbReference type="OrthoDB" id="9801077at2"/>
<dbReference type="SUPFAM" id="SSF74650">
    <property type="entry name" value="Galactose mutarotase-like"/>
    <property type="match status" value="1"/>
</dbReference>
<dbReference type="InterPro" id="IPR006104">
    <property type="entry name" value="Glyco_hydro_2_N"/>
</dbReference>
<dbReference type="Gene3D" id="2.60.120.260">
    <property type="entry name" value="Galactose-binding domain-like"/>
    <property type="match status" value="1"/>
</dbReference>
<dbReference type="PANTHER" id="PTHR46323:SF2">
    <property type="entry name" value="BETA-GALACTOSIDASE"/>
    <property type="match status" value="1"/>
</dbReference>
<evidence type="ECO:0000256" key="1">
    <source>
        <dbReference type="ARBA" id="ARBA00001412"/>
    </source>
</evidence>
<dbReference type="FunFam" id="3.20.20.80:FF:000121">
    <property type="entry name" value="Beta-galactosidase"/>
    <property type="match status" value="1"/>
</dbReference>
<gene>
    <name evidence="12" type="ORF">H9I45_14200</name>
</gene>
<dbReference type="InterPro" id="IPR013783">
    <property type="entry name" value="Ig-like_fold"/>
</dbReference>
<dbReference type="InterPro" id="IPR050347">
    <property type="entry name" value="Bact_Beta-galactosidase"/>
</dbReference>
<protein>
    <recommendedName>
        <fullName evidence="5 10">Beta-galactosidase</fullName>
        <ecNumber evidence="5 10">3.2.1.23</ecNumber>
    </recommendedName>
    <alternativeName>
        <fullName evidence="9 10">Lactase</fullName>
    </alternativeName>
</protein>
<evidence type="ECO:0000256" key="5">
    <source>
        <dbReference type="ARBA" id="ARBA00012756"/>
    </source>
</evidence>
<dbReference type="InterPro" id="IPR023230">
    <property type="entry name" value="Glyco_hydro_2_CS"/>
</dbReference>
<evidence type="ECO:0000256" key="4">
    <source>
        <dbReference type="ARBA" id="ARBA00011245"/>
    </source>
</evidence>
<dbReference type="SUPFAM" id="SSF49303">
    <property type="entry name" value="beta-Galactosidase/glucuronidase domain"/>
    <property type="match status" value="2"/>
</dbReference>
<dbReference type="Pfam" id="PF16353">
    <property type="entry name" value="LacZ_4"/>
    <property type="match status" value="1"/>
</dbReference>
<dbReference type="SMART" id="SM01038">
    <property type="entry name" value="Bgal_small_N"/>
    <property type="match status" value="1"/>
</dbReference>
<dbReference type="InterPro" id="IPR006101">
    <property type="entry name" value="Glyco_hydro_2"/>
</dbReference>
<organism evidence="12 13">
    <name type="scientific">Polaribacter haliotis</name>
    <dbReference type="NCBI Taxonomy" id="1888915"/>
    <lineage>
        <taxon>Bacteria</taxon>
        <taxon>Pseudomonadati</taxon>
        <taxon>Bacteroidota</taxon>
        <taxon>Flavobacteriia</taxon>
        <taxon>Flavobacteriales</taxon>
        <taxon>Flavobacteriaceae</taxon>
    </lineage>
</organism>
<dbReference type="Pfam" id="PF02836">
    <property type="entry name" value="Glyco_hydro_2_C"/>
    <property type="match status" value="1"/>
</dbReference>
<dbReference type="GO" id="GO:0005990">
    <property type="term" value="P:lactose catabolic process"/>
    <property type="evidence" value="ECO:0007669"/>
    <property type="project" value="TreeGrafter"/>
</dbReference>
<dbReference type="PRINTS" id="PR00132">
    <property type="entry name" value="GLHYDRLASE2"/>
</dbReference>
<feature type="domain" description="Beta galactosidase small chain/" evidence="11">
    <location>
        <begin position="766"/>
        <end position="1044"/>
    </location>
</feature>
<dbReference type="InterPro" id="IPR006103">
    <property type="entry name" value="Glyco_hydro_2_cat"/>
</dbReference>
<dbReference type="PROSITE" id="PS00608">
    <property type="entry name" value="GLYCOSYL_HYDROL_F2_2"/>
    <property type="match status" value="1"/>
</dbReference>
<dbReference type="Pfam" id="PF02929">
    <property type="entry name" value="Bgal_small_N"/>
    <property type="match status" value="1"/>
</dbReference>
<dbReference type="InterPro" id="IPR032312">
    <property type="entry name" value="LacZ_4"/>
</dbReference>
<dbReference type="InterPro" id="IPR008979">
    <property type="entry name" value="Galactose-bd-like_sf"/>
</dbReference>
<evidence type="ECO:0000256" key="10">
    <source>
        <dbReference type="RuleBase" id="RU361154"/>
    </source>
</evidence>
<comment type="catalytic activity">
    <reaction evidence="1 10">
        <text>Hydrolysis of terminal non-reducing beta-D-galactose residues in beta-D-galactosides.</text>
        <dbReference type="EC" id="3.2.1.23"/>
    </reaction>
</comment>
<dbReference type="Pfam" id="PF02837">
    <property type="entry name" value="Glyco_hydro_2_N"/>
    <property type="match status" value="1"/>
</dbReference>
<evidence type="ECO:0000313" key="13">
    <source>
        <dbReference type="Proteomes" id="UP000516764"/>
    </source>
</evidence>
<dbReference type="PROSITE" id="PS00719">
    <property type="entry name" value="GLYCOSYL_HYDROL_F2_1"/>
    <property type="match status" value="1"/>
</dbReference>
<dbReference type="Pfam" id="PF00703">
    <property type="entry name" value="Glyco_hydro_2"/>
    <property type="match status" value="1"/>
</dbReference>
<accession>A0A7L8AEP3</accession>
<dbReference type="Gene3D" id="2.60.40.10">
    <property type="entry name" value="Immunoglobulins"/>
    <property type="match status" value="2"/>
</dbReference>
<evidence type="ECO:0000259" key="11">
    <source>
        <dbReference type="SMART" id="SM01038"/>
    </source>
</evidence>
<dbReference type="GO" id="GO:0004565">
    <property type="term" value="F:beta-galactosidase activity"/>
    <property type="evidence" value="ECO:0007669"/>
    <property type="project" value="UniProtKB-EC"/>
</dbReference>
<keyword evidence="8 10" id="KW-0326">Glycosidase</keyword>
<comment type="cofactor">
    <cofactor evidence="2">
        <name>Ca(2+)</name>
        <dbReference type="ChEBI" id="CHEBI:29108"/>
    </cofactor>
</comment>
<evidence type="ECO:0000313" key="12">
    <source>
        <dbReference type="EMBL" id="QOD60478.1"/>
    </source>
</evidence>
<dbReference type="InterPro" id="IPR011013">
    <property type="entry name" value="Gal_mutarotase_sf_dom"/>
</dbReference>
<keyword evidence="13" id="KW-1185">Reference proteome</keyword>
<dbReference type="EMBL" id="CP061813">
    <property type="protein sequence ID" value="QOD60478.1"/>
    <property type="molecule type" value="Genomic_DNA"/>
</dbReference>
<dbReference type="PANTHER" id="PTHR46323">
    <property type="entry name" value="BETA-GALACTOSIDASE"/>
    <property type="match status" value="1"/>
</dbReference>
<dbReference type="InterPro" id="IPR036156">
    <property type="entry name" value="Beta-gal/glucu_dom_sf"/>
</dbReference>
<evidence type="ECO:0000256" key="2">
    <source>
        <dbReference type="ARBA" id="ARBA00001913"/>
    </source>
</evidence>
<dbReference type="InterPro" id="IPR014718">
    <property type="entry name" value="GH-type_carb-bd"/>
</dbReference>
<evidence type="ECO:0000256" key="9">
    <source>
        <dbReference type="ARBA" id="ARBA00032230"/>
    </source>
</evidence>
<dbReference type="SUPFAM" id="SSF51445">
    <property type="entry name" value="(Trans)glycosidases"/>
    <property type="match status" value="1"/>
</dbReference>
<dbReference type="InterPro" id="IPR023232">
    <property type="entry name" value="Glyco_hydro_2_AS"/>
</dbReference>
<keyword evidence="7" id="KW-0106">Calcium</keyword>
<comment type="similarity">
    <text evidence="3 10">Belongs to the glycosyl hydrolase 2 family.</text>
</comment>
<dbReference type="Gene3D" id="2.70.98.10">
    <property type="match status" value="1"/>
</dbReference>
<proteinExistence type="inferred from homology"/>
<reference evidence="12 13" key="1">
    <citation type="journal article" date="2016" name="Int. J. Syst. Evol. Microbiol.">
        <title>Polaribacter haliotis sp. nov., isolated from the gut of abalone Haliotis discus hannai.</title>
        <authorList>
            <person name="Kim Y.O."/>
            <person name="Park I.S."/>
            <person name="Park S."/>
            <person name="Nam B.H."/>
            <person name="Park J.M."/>
            <person name="Kim D.G."/>
            <person name="Yoon J.H."/>
        </authorList>
    </citation>
    <scope>NUCLEOTIDE SEQUENCE [LARGE SCALE GENOMIC DNA]</scope>
    <source>
        <strain evidence="12 13">KCTC 52418</strain>
    </source>
</reference>
<dbReference type="Gene3D" id="3.20.20.80">
    <property type="entry name" value="Glycosidases"/>
    <property type="match status" value="1"/>
</dbReference>
<dbReference type="GO" id="GO:0009341">
    <property type="term" value="C:beta-galactosidase complex"/>
    <property type="evidence" value="ECO:0007669"/>
    <property type="project" value="InterPro"/>
</dbReference>
<dbReference type="InterPro" id="IPR017853">
    <property type="entry name" value="GH"/>
</dbReference>